<dbReference type="Pfam" id="PF12680">
    <property type="entry name" value="SnoaL_2"/>
    <property type="match status" value="1"/>
</dbReference>
<reference evidence="2 3" key="1">
    <citation type="submission" date="2017-06" db="EMBL/GenBank/DDBJ databases">
        <title>Genome of Fusarium nygamai isolate CS10214.</title>
        <authorList>
            <person name="Gardiner D.M."/>
            <person name="Obanor F."/>
            <person name="Kazan K."/>
        </authorList>
    </citation>
    <scope>NUCLEOTIDE SEQUENCE [LARGE SCALE GENOMIC DNA]</scope>
    <source>
        <strain evidence="2 3">CS10214</strain>
    </source>
</reference>
<dbReference type="EMBL" id="MTQA01000347">
    <property type="protein sequence ID" value="PNP60700.1"/>
    <property type="molecule type" value="Genomic_DNA"/>
</dbReference>
<gene>
    <name evidence="2" type="ORF">FNYG_14573</name>
</gene>
<evidence type="ECO:0000259" key="1">
    <source>
        <dbReference type="Pfam" id="PF12680"/>
    </source>
</evidence>
<accession>A0A2K0USG1</accession>
<protein>
    <recommendedName>
        <fullName evidence="1">SnoaL-like domain-containing protein</fullName>
    </recommendedName>
</protein>
<evidence type="ECO:0000313" key="3">
    <source>
        <dbReference type="Proteomes" id="UP000236664"/>
    </source>
</evidence>
<sequence length="143" mass="15557">MSSSDKDLELVRAYIAALSDFNLEALLATIHPDVVVNAPFSLEPLLPRKVEGKEAISAAYQSVLKVMAPPHLFDLNIEPLQTPGEFLCTFSSDSKILTTNLPYKNHYIIRFTIRDGLVAGITEYFNPTVLITALGGIVALPGA</sequence>
<dbReference type="OrthoDB" id="5466578at2759"/>
<feature type="domain" description="SnoaL-like" evidence="1">
    <location>
        <begin position="11"/>
        <end position="119"/>
    </location>
</feature>
<keyword evidence="3" id="KW-1185">Reference proteome</keyword>
<name>A0A2K0USG1_GIBNY</name>
<dbReference type="InterPro" id="IPR037401">
    <property type="entry name" value="SnoaL-like"/>
</dbReference>
<evidence type="ECO:0000313" key="2">
    <source>
        <dbReference type="EMBL" id="PNP60700.1"/>
    </source>
</evidence>
<dbReference type="SUPFAM" id="SSF54427">
    <property type="entry name" value="NTF2-like"/>
    <property type="match status" value="1"/>
</dbReference>
<proteinExistence type="predicted"/>
<dbReference type="Proteomes" id="UP000236664">
    <property type="component" value="Unassembled WGS sequence"/>
</dbReference>
<dbReference type="Gene3D" id="3.10.450.50">
    <property type="match status" value="1"/>
</dbReference>
<comment type="caution">
    <text evidence="2">The sequence shown here is derived from an EMBL/GenBank/DDBJ whole genome shotgun (WGS) entry which is preliminary data.</text>
</comment>
<organism evidence="2 3">
    <name type="scientific">Gibberella nygamai</name>
    <name type="common">Bean root rot disease fungus</name>
    <name type="synonym">Fusarium nygamai</name>
    <dbReference type="NCBI Taxonomy" id="42673"/>
    <lineage>
        <taxon>Eukaryota</taxon>
        <taxon>Fungi</taxon>
        <taxon>Dikarya</taxon>
        <taxon>Ascomycota</taxon>
        <taxon>Pezizomycotina</taxon>
        <taxon>Sordariomycetes</taxon>
        <taxon>Hypocreomycetidae</taxon>
        <taxon>Hypocreales</taxon>
        <taxon>Nectriaceae</taxon>
        <taxon>Fusarium</taxon>
        <taxon>Fusarium fujikuroi species complex</taxon>
    </lineage>
</organism>
<dbReference type="InterPro" id="IPR032710">
    <property type="entry name" value="NTF2-like_dom_sf"/>
</dbReference>
<dbReference type="AlphaFoldDB" id="A0A2K0USG1"/>